<proteinExistence type="predicted"/>
<dbReference type="InterPro" id="IPR011333">
    <property type="entry name" value="SKP1/BTB/POZ_sf"/>
</dbReference>
<dbReference type="Gene3D" id="3.30.710.10">
    <property type="entry name" value="Potassium Channel Kv1.1, Chain A"/>
    <property type="match status" value="1"/>
</dbReference>
<organism evidence="5 6">
    <name type="scientific">Varanus komodoensis</name>
    <name type="common">Komodo dragon</name>
    <dbReference type="NCBI Taxonomy" id="61221"/>
    <lineage>
        <taxon>Eukaryota</taxon>
        <taxon>Metazoa</taxon>
        <taxon>Chordata</taxon>
        <taxon>Craniata</taxon>
        <taxon>Vertebrata</taxon>
        <taxon>Euteleostomi</taxon>
        <taxon>Lepidosauria</taxon>
        <taxon>Squamata</taxon>
        <taxon>Bifurcata</taxon>
        <taxon>Unidentata</taxon>
        <taxon>Episquamata</taxon>
        <taxon>Toxicofera</taxon>
        <taxon>Anguimorpha</taxon>
        <taxon>Paleoanguimorpha</taxon>
        <taxon>Varanoidea</taxon>
        <taxon>Varanidae</taxon>
        <taxon>Varanus</taxon>
    </lineage>
</organism>
<feature type="compositionally biased region" description="Low complexity" evidence="3">
    <location>
        <begin position="416"/>
        <end position="430"/>
    </location>
</feature>
<dbReference type="PROSITE" id="PS50097">
    <property type="entry name" value="BTB"/>
    <property type="match status" value="1"/>
</dbReference>
<sequence>LAPRGPRAEGRGFSSETYPSKLLEGLGGLRAEEALCDVTLEAAGGSFPAHRAVLAAASSYCKLRLAGDAAPPPPRLRLASVTARGLQNVLSFIYSNRLELTLPTVEETFKAAEALLVREVMRLCFRFLEEGLDRHTCLQTLDIARRLGPEDLKQKARSCVAKHFCEILGDPSLLKGLDPATLCEILGGDDVEGLSELELFHAAVRWLSHNRAHLADAAAVLQRIRFPLIPLQELQKSVQEVPVMKTDSACRRLLREALDYHSRPYAQPVLQSEVSVVRAGTDSLLVLGGRSADNTLCDTMWAADPSCHAWKKIGRLPRPVYNHCVAVIHDFVFVLGGQERFDPSGQCPSNKVSWRPVAPFPTPVADHAGATHQGILYVSGEARCGPAGVACRRAAARLPFWHFCARTEAGEALAQPRAAPAARVAQAPAAWREDRRSPGRRRWAGAGRDPSTGGPSLFARLH</sequence>
<keyword evidence="6" id="KW-1185">Reference proteome</keyword>
<evidence type="ECO:0000259" key="4">
    <source>
        <dbReference type="PROSITE" id="PS50097"/>
    </source>
</evidence>
<accession>A0A8D2IRN9</accession>
<dbReference type="PANTHER" id="PTHR45632">
    <property type="entry name" value="LD33804P"/>
    <property type="match status" value="1"/>
</dbReference>
<evidence type="ECO:0000313" key="5">
    <source>
        <dbReference type="Ensembl" id="ENSVKKP00000001346.1"/>
    </source>
</evidence>
<dbReference type="AlphaFoldDB" id="A0A8D2IRN9"/>
<dbReference type="SMART" id="SM00875">
    <property type="entry name" value="BACK"/>
    <property type="match status" value="1"/>
</dbReference>
<dbReference type="Pfam" id="PF07707">
    <property type="entry name" value="BACK"/>
    <property type="match status" value="1"/>
</dbReference>
<protein>
    <recommendedName>
        <fullName evidence="4">BTB domain-containing protein</fullName>
    </recommendedName>
</protein>
<dbReference type="OMA" id="THKGILY"/>
<evidence type="ECO:0000313" key="6">
    <source>
        <dbReference type="Proteomes" id="UP000694545"/>
    </source>
</evidence>
<dbReference type="InterPro" id="IPR015915">
    <property type="entry name" value="Kelch-typ_b-propeller"/>
</dbReference>
<name>A0A8D2IRN9_VARKO</name>
<dbReference type="SUPFAM" id="SSF117281">
    <property type="entry name" value="Kelch motif"/>
    <property type="match status" value="1"/>
</dbReference>
<dbReference type="PANTHER" id="PTHR45632:SF15">
    <property type="entry name" value="BTB DOMAIN-CONTAINING PROTEIN"/>
    <property type="match status" value="1"/>
</dbReference>
<dbReference type="Pfam" id="PF00651">
    <property type="entry name" value="BTB"/>
    <property type="match status" value="1"/>
</dbReference>
<keyword evidence="2" id="KW-0677">Repeat</keyword>
<dbReference type="Ensembl" id="ENSVKKT00000001396.1">
    <property type="protein sequence ID" value="ENSVKKP00000001346.1"/>
    <property type="gene ID" value="ENSVKKG00000001111.1"/>
</dbReference>
<dbReference type="InterPro" id="IPR011705">
    <property type="entry name" value="BACK"/>
</dbReference>
<reference evidence="5" key="2">
    <citation type="submission" date="2025-09" db="UniProtKB">
        <authorList>
            <consortium name="Ensembl"/>
        </authorList>
    </citation>
    <scope>IDENTIFICATION</scope>
</reference>
<evidence type="ECO:0000256" key="1">
    <source>
        <dbReference type="ARBA" id="ARBA00022441"/>
    </source>
</evidence>
<feature type="domain" description="BTB" evidence="4">
    <location>
        <begin position="36"/>
        <end position="102"/>
    </location>
</feature>
<dbReference type="SUPFAM" id="SSF54695">
    <property type="entry name" value="POZ domain"/>
    <property type="match status" value="1"/>
</dbReference>
<evidence type="ECO:0000256" key="3">
    <source>
        <dbReference type="SAM" id="MobiDB-lite"/>
    </source>
</evidence>
<dbReference type="Gene3D" id="1.25.40.420">
    <property type="match status" value="1"/>
</dbReference>
<evidence type="ECO:0000256" key="2">
    <source>
        <dbReference type="ARBA" id="ARBA00022737"/>
    </source>
</evidence>
<dbReference type="InterPro" id="IPR000210">
    <property type="entry name" value="BTB/POZ_dom"/>
</dbReference>
<keyword evidence="1" id="KW-0880">Kelch repeat</keyword>
<dbReference type="SMART" id="SM00225">
    <property type="entry name" value="BTB"/>
    <property type="match status" value="1"/>
</dbReference>
<reference evidence="5" key="1">
    <citation type="submission" date="2025-08" db="UniProtKB">
        <authorList>
            <consortium name="Ensembl"/>
        </authorList>
    </citation>
    <scope>IDENTIFICATION</scope>
</reference>
<dbReference type="Proteomes" id="UP000694545">
    <property type="component" value="Unplaced"/>
</dbReference>
<dbReference type="Gene3D" id="2.120.10.80">
    <property type="entry name" value="Kelch-type beta propeller"/>
    <property type="match status" value="1"/>
</dbReference>
<feature type="region of interest" description="Disordered" evidence="3">
    <location>
        <begin position="416"/>
        <end position="462"/>
    </location>
</feature>